<evidence type="ECO:0000256" key="6">
    <source>
        <dbReference type="ARBA" id="ARBA00018569"/>
    </source>
</evidence>
<evidence type="ECO:0000256" key="3">
    <source>
        <dbReference type="ARBA" id="ARBA00004947"/>
    </source>
</evidence>
<keyword evidence="9 10" id="KW-0119">Carbohydrate metabolism</keyword>
<dbReference type="InterPro" id="IPR036291">
    <property type="entry name" value="NAD(P)-bd_dom_sf"/>
</dbReference>
<dbReference type="EC" id="5.1.3.2" evidence="5 10"/>
<evidence type="ECO:0000259" key="11">
    <source>
        <dbReference type="Pfam" id="PF01370"/>
    </source>
</evidence>
<feature type="domain" description="NAD-dependent epimerase/dehydratase" evidence="11">
    <location>
        <begin position="3"/>
        <end position="252"/>
    </location>
</feature>
<name>A0A9D1PVY4_9BACT</name>
<comment type="cofactor">
    <cofactor evidence="2 10">
        <name>NAD(+)</name>
        <dbReference type="ChEBI" id="CHEBI:57540"/>
    </cofactor>
</comment>
<comment type="catalytic activity">
    <reaction evidence="1 10">
        <text>UDP-alpha-D-glucose = UDP-alpha-D-galactose</text>
        <dbReference type="Rhea" id="RHEA:22168"/>
        <dbReference type="ChEBI" id="CHEBI:58885"/>
        <dbReference type="ChEBI" id="CHEBI:66914"/>
        <dbReference type="EC" id="5.1.3.2"/>
    </reaction>
</comment>
<comment type="caution">
    <text evidence="12">The sequence shown here is derived from an EMBL/GenBank/DDBJ whole genome shotgun (WGS) entry which is preliminary data.</text>
</comment>
<dbReference type="EMBL" id="DXHV01000041">
    <property type="protein sequence ID" value="HIW00293.1"/>
    <property type="molecule type" value="Genomic_DNA"/>
</dbReference>
<comment type="pathway">
    <text evidence="3 10">Carbohydrate metabolism; galactose metabolism.</text>
</comment>
<accession>A0A9D1PVY4</accession>
<dbReference type="CDD" id="cd05247">
    <property type="entry name" value="UDP_G4E_1_SDR_e"/>
    <property type="match status" value="1"/>
</dbReference>
<dbReference type="PANTHER" id="PTHR43725:SF53">
    <property type="entry name" value="UDP-ARABINOSE 4-EPIMERASE 1"/>
    <property type="match status" value="1"/>
</dbReference>
<evidence type="ECO:0000313" key="12">
    <source>
        <dbReference type="EMBL" id="HIW00293.1"/>
    </source>
</evidence>
<sequence length="330" mass="36240">MSILVIGGAGYIGSHNVHALVERGEDVVVLDNLVTGHRQAVHPNARFYEGDLRSAADLDRVFSEQQIEAVMHFAAFSLVGESVVQPLKYFNNNVGGMQSLLEGMARHHVDRLVFSSTAAVYGEPERVPISEDDPKNPTNPYGESKLIMERMMRWAGEACGIRWVSLRYFNVGGALADGHIGEDHHPESHLIPLILQVPLGRRSHISIFGDDYPTRDGSCIRDYLHVMDLADAHIRALDYLKDGGSPLVCNLGNGQGFSVFEMVEAARKVTGHPVPAKVEGRRAGDPAQLVASSDRARTVLGWQPEAGIEEIIASAWNWHVQHPQGFGDRS</sequence>
<evidence type="ECO:0000256" key="2">
    <source>
        <dbReference type="ARBA" id="ARBA00001911"/>
    </source>
</evidence>
<comment type="similarity">
    <text evidence="4 10">Belongs to the NAD(P)-dependent epimerase/dehydratase family.</text>
</comment>
<evidence type="ECO:0000256" key="8">
    <source>
        <dbReference type="ARBA" id="ARBA00023235"/>
    </source>
</evidence>
<organism evidence="12 13">
    <name type="scientific">Candidatus Desulfovibrio intestinipullorum</name>
    <dbReference type="NCBI Taxonomy" id="2838536"/>
    <lineage>
        <taxon>Bacteria</taxon>
        <taxon>Pseudomonadati</taxon>
        <taxon>Thermodesulfobacteriota</taxon>
        <taxon>Desulfovibrionia</taxon>
        <taxon>Desulfovibrionales</taxon>
        <taxon>Desulfovibrionaceae</taxon>
        <taxon>Desulfovibrio</taxon>
    </lineage>
</organism>
<dbReference type="SUPFAM" id="SSF51735">
    <property type="entry name" value="NAD(P)-binding Rossmann-fold domains"/>
    <property type="match status" value="1"/>
</dbReference>
<dbReference type="NCBIfam" id="TIGR01179">
    <property type="entry name" value="galE"/>
    <property type="match status" value="1"/>
</dbReference>
<keyword evidence="7 10" id="KW-0520">NAD</keyword>
<evidence type="ECO:0000256" key="7">
    <source>
        <dbReference type="ARBA" id="ARBA00023027"/>
    </source>
</evidence>
<reference evidence="12" key="1">
    <citation type="journal article" date="2021" name="PeerJ">
        <title>Extensive microbial diversity within the chicken gut microbiome revealed by metagenomics and culture.</title>
        <authorList>
            <person name="Gilroy R."/>
            <person name="Ravi A."/>
            <person name="Getino M."/>
            <person name="Pursley I."/>
            <person name="Horton D.L."/>
            <person name="Alikhan N.F."/>
            <person name="Baker D."/>
            <person name="Gharbi K."/>
            <person name="Hall N."/>
            <person name="Watson M."/>
            <person name="Adriaenssens E.M."/>
            <person name="Foster-Nyarko E."/>
            <person name="Jarju S."/>
            <person name="Secka A."/>
            <person name="Antonio M."/>
            <person name="Oren A."/>
            <person name="Chaudhuri R.R."/>
            <person name="La Ragione R."/>
            <person name="Hildebrand F."/>
            <person name="Pallen M.J."/>
        </authorList>
    </citation>
    <scope>NUCLEOTIDE SEQUENCE</scope>
    <source>
        <strain evidence="12">ChiHecec2B26-446</strain>
    </source>
</reference>
<keyword evidence="8 10" id="KW-0413">Isomerase</keyword>
<evidence type="ECO:0000256" key="10">
    <source>
        <dbReference type="RuleBase" id="RU366046"/>
    </source>
</evidence>
<proteinExistence type="inferred from homology"/>
<dbReference type="PANTHER" id="PTHR43725">
    <property type="entry name" value="UDP-GLUCOSE 4-EPIMERASE"/>
    <property type="match status" value="1"/>
</dbReference>
<evidence type="ECO:0000256" key="5">
    <source>
        <dbReference type="ARBA" id="ARBA00013189"/>
    </source>
</evidence>
<dbReference type="Proteomes" id="UP000886752">
    <property type="component" value="Unassembled WGS sequence"/>
</dbReference>
<evidence type="ECO:0000313" key="13">
    <source>
        <dbReference type="Proteomes" id="UP000886752"/>
    </source>
</evidence>
<reference evidence="12" key="2">
    <citation type="submission" date="2021-04" db="EMBL/GenBank/DDBJ databases">
        <authorList>
            <person name="Gilroy R."/>
        </authorList>
    </citation>
    <scope>NUCLEOTIDE SEQUENCE</scope>
    <source>
        <strain evidence="12">ChiHecec2B26-446</strain>
    </source>
</reference>
<dbReference type="InterPro" id="IPR001509">
    <property type="entry name" value="Epimerase_deHydtase"/>
</dbReference>
<gene>
    <name evidence="12" type="primary">galE</name>
    <name evidence="12" type="ORF">H9894_03800</name>
</gene>
<dbReference type="AlphaFoldDB" id="A0A9D1PVY4"/>
<dbReference type="Gene3D" id="3.40.50.720">
    <property type="entry name" value="NAD(P)-binding Rossmann-like Domain"/>
    <property type="match status" value="1"/>
</dbReference>
<comment type="subunit">
    <text evidence="10">Homodimer.</text>
</comment>
<evidence type="ECO:0000256" key="4">
    <source>
        <dbReference type="ARBA" id="ARBA00007637"/>
    </source>
</evidence>
<evidence type="ECO:0000256" key="1">
    <source>
        <dbReference type="ARBA" id="ARBA00000083"/>
    </source>
</evidence>
<dbReference type="InterPro" id="IPR005886">
    <property type="entry name" value="UDP_G4E"/>
</dbReference>
<protein>
    <recommendedName>
        <fullName evidence="6 10">UDP-glucose 4-epimerase</fullName>
        <ecNumber evidence="5 10">5.1.3.2</ecNumber>
    </recommendedName>
</protein>
<dbReference type="GO" id="GO:0033499">
    <property type="term" value="P:galactose catabolic process via UDP-galactose, Leloir pathway"/>
    <property type="evidence" value="ECO:0007669"/>
    <property type="project" value="TreeGrafter"/>
</dbReference>
<dbReference type="Pfam" id="PF01370">
    <property type="entry name" value="Epimerase"/>
    <property type="match status" value="1"/>
</dbReference>
<evidence type="ECO:0000256" key="9">
    <source>
        <dbReference type="ARBA" id="ARBA00023277"/>
    </source>
</evidence>
<dbReference type="GO" id="GO:0003978">
    <property type="term" value="F:UDP-glucose 4-epimerase activity"/>
    <property type="evidence" value="ECO:0007669"/>
    <property type="project" value="UniProtKB-UniRule"/>
</dbReference>
<dbReference type="Gene3D" id="3.90.25.10">
    <property type="entry name" value="UDP-galactose 4-epimerase, domain 1"/>
    <property type="match status" value="1"/>
</dbReference>